<feature type="coiled-coil region" evidence="11">
    <location>
        <begin position="236"/>
        <end position="284"/>
    </location>
</feature>
<keyword evidence="15" id="KW-1185">Reference proteome</keyword>
<dbReference type="PRINTS" id="PR00031">
    <property type="entry name" value="HTHREPRESSR"/>
</dbReference>
<comment type="function">
    <text evidence="10">Transcription factor.</text>
</comment>
<dbReference type="InterPro" id="IPR001356">
    <property type="entry name" value="HD"/>
</dbReference>
<accession>A0A4Y7L3T9</accession>
<gene>
    <name evidence="14" type="ORF">C5167_003063</name>
</gene>
<reference evidence="14 15" key="1">
    <citation type="journal article" date="2018" name="Science">
        <title>The opium poppy genome and morphinan production.</title>
        <authorList>
            <person name="Guo L."/>
            <person name="Winzer T."/>
            <person name="Yang X."/>
            <person name="Li Y."/>
            <person name="Ning Z."/>
            <person name="He Z."/>
            <person name="Teodor R."/>
            <person name="Lu Y."/>
            <person name="Bowser T.A."/>
            <person name="Graham I.A."/>
            <person name="Ye K."/>
        </authorList>
    </citation>
    <scope>NUCLEOTIDE SEQUENCE [LARGE SCALE GENOMIC DNA]</scope>
    <source>
        <strain evidence="15">cv. HN1</strain>
        <tissue evidence="14">Leaves</tissue>
    </source>
</reference>
<comment type="similarity">
    <text evidence="7 10">Belongs to the HD-ZIP homeobox family. Class I subfamily.</text>
</comment>
<evidence type="ECO:0000256" key="10">
    <source>
        <dbReference type="RuleBase" id="RU369038"/>
    </source>
</evidence>
<feature type="region of interest" description="Disordered" evidence="12">
    <location>
        <begin position="158"/>
        <end position="191"/>
    </location>
</feature>
<evidence type="ECO:0000256" key="8">
    <source>
        <dbReference type="PROSITE-ProRule" id="PRU00108"/>
    </source>
</evidence>
<evidence type="ECO:0000256" key="6">
    <source>
        <dbReference type="ARBA" id="ARBA00023242"/>
    </source>
</evidence>
<dbReference type="SUPFAM" id="SSF46689">
    <property type="entry name" value="Homeodomain-like"/>
    <property type="match status" value="1"/>
</dbReference>
<organism evidence="14 15">
    <name type="scientific">Papaver somniferum</name>
    <name type="common">Opium poppy</name>
    <dbReference type="NCBI Taxonomy" id="3469"/>
    <lineage>
        <taxon>Eukaryota</taxon>
        <taxon>Viridiplantae</taxon>
        <taxon>Streptophyta</taxon>
        <taxon>Embryophyta</taxon>
        <taxon>Tracheophyta</taxon>
        <taxon>Spermatophyta</taxon>
        <taxon>Magnoliopsida</taxon>
        <taxon>Ranunculales</taxon>
        <taxon>Papaveraceae</taxon>
        <taxon>Papaveroideae</taxon>
        <taxon>Papaver</taxon>
    </lineage>
</organism>
<feature type="domain" description="Homeobox" evidence="13">
    <location>
        <begin position="184"/>
        <end position="244"/>
    </location>
</feature>
<dbReference type="GO" id="GO:0043565">
    <property type="term" value="F:sequence-specific DNA binding"/>
    <property type="evidence" value="ECO:0007669"/>
    <property type="project" value="TreeGrafter"/>
</dbReference>
<evidence type="ECO:0000256" key="9">
    <source>
        <dbReference type="RuleBase" id="RU000682"/>
    </source>
</evidence>
<dbReference type="GO" id="GO:0005634">
    <property type="term" value="C:nucleus"/>
    <property type="evidence" value="ECO:0007669"/>
    <property type="project" value="UniProtKB-SubCell"/>
</dbReference>
<keyword evidence="11" id="KW-0175">Coiled coil</keyword>
<evidence type="ECO:0000256" key="4">
    <source>
        <dbReference type="ARBA" id="ARBA00023155"/>
    </source>
</evidence>
<evidence type="ECO:0000259" key="13">
    <source>
        <dbReference type="PROSITE" id="PS50071"/>
    </source>
</evidence>
<feature type="compositionally biased region" description="Low complexity" evidence="12">
    <location>
        <begin position="160"/>
        <end position="178"/>
    </location>
</feature>
<keyword evidence="6 8" id="KW-0539">Nucleus</keyword>
<dbReference type="PANTHER" id="PTHR24326">
    <property type="entry name" value="HOMEOBOX-LEUCINE ZIPPER PROTEIN"/>
    <property type="match status" value="1"/>
</dbReference>
<dbReference type="EMBL" id="CM010723">
    <property type="protein sequence ID" value="RZC78855.1"/>
    <property type="molecule type" value="Genomic_DNA"/>
</dbReference>
<name>A0A4Y7L3T9_PAPSO</name>
<feature type="region of interest" description="Disordered" evidence="12">
    <location>
        <begin position="64"/>
        <end position="96"/>
    </location>
</feature>
<evidence type="ECO:0000256" key="5">
    <source>
        <dbReference type="ARBA" id="ARBA00023163"/>
    </source>
</evidence>
<dbReference type="PANTHER" id="PTHR24326:SF591">
    <property type="entry name" value="HOMEOBOX-LEUCINE ZIPPER PROTEIN ATHB-51-RELATED"/>
    <property type="match status" value="1"/>
</dbReference>
<proteinExistence type="inferred from homology"/>
<dbReference type="Pfam" id="PF00046">
    <property type="entry name" value="Homeodomain"/>
    <property type="match status" value="1"/>
</dbReference>
<keyword evidence="2 10" id="KW-0805">Transcription regulation</keyword>
<dbReference type="InterPro" id="IPR017970">
    <property type="entry name" value="Homeobox_CS"/>
</dbReference>
<dbReference type="SMART" id="SM00389">
    <property type="entry name" value="HOX"/>
    <property type="match status" value="1"/>
</dbReference>
<dbReference type="PROSITE" id="PS50071">
    <property type="entry name" value="HOMEOBOX_2"/>
    <property type="match status" value="1"/>
</dbReference>
<evidence type="ECO:0000256" key="1">
    <source>
        <dbReference type="ARBA" id="ARBA00004123"/>
    </source>
</evidence>
<dbReference type="Gene3D" id="1.10.10.60">
    <property type="entry name" value="Homeodomain-like"/>
    <property type="match status" value="1"/>
</dbReference>
<evidence type="ECO:0000256" key="3">
    <source>
        <dbReference type="ARBA" id="ARBA00023125"/>
    </source>
</evidence>
<dbReference type="Proteomes" id="UP000316621">
    <property type="component" value="Chromosome 9"/>
</dbReference>
<keyword evidence="3 8" id="KW-0238">DNA-binding</keyword>
<feature type="DNA-binding region" description="Homeobox" evidence="8">
    <location>
        <begin position="186"/>
        <end position="245"/>
    </location>
</feature>
<dbReference type="GO" id="GO:0045893">
    <property type="term" value="P:positive regulation of DNA-templated transcription"/>
    <property type="evidence" value="ECO:0007669"/>
    <property type="project" value="TreeGrafter"/>
</dbReference>
<dbReference type="AlphaFoldDB" id="A0A4Y7L3T9"/>
<dbReference type="InterPro" id="IPR009057">
    <property type="entry name" value="Homeodomain-like_sf"/>
</dbReference>
<dbReference type="CDD" id="cd00086">
    <property type="entry name" value="homeodomain"/>
    <property type="match status" value="1"/>
</dbReference>
<dbReference type="GO" id="GO:0000981">
    <property type="term" value="F:DNA-binding transcription factor activity, RNA polymerase II-specific"/>
    <property type="evidence" value="ECO:0007669"/>
    <property type="project" value="UniProtKB-UniRule"/>
</dbReference>
<dbReference type="InterPro" id="IPR045224">
    <property type="entry name" value="HDZip_class_I_plant"/>
</dbReference>
<evidence type="ECO:0000256" key="11">
    <source>
        <dbReference type="SAM" id="Coils"/>
    </source>
</evidence>
<keyword evidence="5 10" id="KW-0804">Transcription</keyword>
<feature type="compositionally biased region" description="Low complexity" evidence="12">
    <location>
        <begin position="76"/>
        <end position="87"/>
    </location>
</feature>
<evidence type="ECO:0000313" key="15">
    <source>
        <dbReference type="Proteomes" id="UP000316621"/>
    </source>
</evidence>
<keyword evidence="4 8" id="KW-0371">Homeobox</keyword>
<dbReference type="Gramene" id="RZC78855">
    <property type="protein sequence ID" value="RZC78855"/>
    <property type="gene ID" value="C5167_003063"/>
</dbReference>
<evidence type="ECO:0000256" key="7">
    <source>
        <dbReference type="ARBA" id="ARBA00025748"/>
    </source>
</evidence>
<comment type="subcellular location">
    <subcellularLocation>
        <location evidence="1 8 9">Nucleus</location>
    </subcellularLocation>
</comment>
<protein>
    <recommendedName>
        <fullName evidence="10">Homeobox-leucine zipper protein</fullName>
    </recommendedName>
    <alternativeName>
        <fullName evidence="10">HD-ZIP protein</fullName>
    </alternativeName>
    <alternativeName>
        <fullName evidence="10">Homeodomain transcription factor</fullName>
    </alternativeName>
</protein>
<evidence type="ECO:0000256" key="2">
    <source>
        <dbReference type="ARBA" id="ARBA00023015"/>
    </source>
</evidence>
<evidence type="ECO:0000256" key="12">
    <source>
        <dbReference type="SAM" id="MobiDB-lite"/>
    </source>
</evidence>
<dbReference type="PROSITE" id="PS00027">
    <property type="entry name" value="HOMEOBOX_1"/>
    <property type="match status" value="1"/>
</dbReference>
<evidence type="ECO:0000313" key="14">
    <source>
        <dbReference type="EMBL" id="RZC78855.1"/>
    </source>
</evidence>
<sequence>MNLIFLMTKFEIWRLDAAGSDDKFVGGGGAGEGVGGGAGEGVGSGAGDGEGFCFSLNFESVKEERKTGKRRRGREQAASSQLQARASDCTSGDQMVTSDTLSFVPTSKKTNKMAWNETVKPLMASGVGGEHTVAFLYDYNYHPFPGGHHQAGEVERTHLSNNNNHNSNSNSNSSNNNSAHDENNNHAERKRRMRWDQIESLERSFQEEIKLEPERKIKLAQELGLQPRKVAVWFQNRRARWKAKNLERLYDSLKQEFDTVSREKLKLQEEVMKLKMKLDRQAQMIQGSRGSKDVLMEPEETVESKSVVISNSSTMLQGATYHQTAGDCNYTFNLDDYIQGSLPYMGILHGYPNTY</sequence>
<dbReference type="InterPro" id="IPR000047">
    <property type="entry name" value="HTH_motif"/>
</dbReference>